<reference evidence="1 2" key="1">
    <citation type="submission" date="2015-02" db="EMBL/GenBank/DDBJ databases">
        <title>Single-cell genomics of uncultivated deep-branching MTB reveals a conserved set of magnetosome genes.</title>
        <authorList>
            <person name="Kolinko S."/>
            <person name="Richter M."/>
            <person name="Glockner F.O."/>
            <person name="Brachmann A."/>
            <person name="Schuler D."/>
        </authorList>
    </citation>
    <scope>NUCLEOTIDE SEQUENCE [LARGE SCALE GENOMIC DNA]</scope>
    <source>
        <strain evidence="1">TM-1</strain>
    </source>
</reference>
<organism evidence="1 2">
    <name type="scientific">Candidatus Magnetobacterium bavaricum</name>
    <dbReference type="NCBI Taxonomy" id="29290"/>
    <lineage>
        <taxon>Bacteria</taxon>
        <taxon>Pseudomonadati</taxon>
        <taxon>Nitrospirota</taxon>
        <taxon>Thermodesulfovibrionia</taxon>
        <taxon>Thermodesulfovibrionales</taxon>
        <taxon>Candidatus Magnetobacteriaceae</taxon>
        <taxon>Candidatus Magnetobacterium</taxon>
    </lineage>
</organism>
<proteinExistence type="predicted"/>
<protein>
    <submittedName>
        <fullName evidence="1">Uncharacterized protein</fullName>
    </submittedName>
</protein>
<name>A0A0F3GQV8_9BACT</name>
<dbReference type="EMBL" id="LACI01001570">
    <property type="protein sequence ID" value="KJU84212.1"/>
    <property type="molecule type" value="Genomic_DNA"/>
</dbReference>
<evidence type="ECO:0000313" key="2">
    <source>
        <dbReference type="Proteomes" id="UP000033423"/>
    </source>
</evidence>
<sequence>MGRELFALTFNIVAGMSPAHNVGNVLRSLVASSFFQYEYAPMAFIALCRPEPEKFPEHLALLRGSFAKLHADIGTDDAYLTARRFVQYVDTSIIADNFYRCSFSNNIDDIKPDNWLVKALLVGEKAPFKLQAQNDDFKIVRSDREQEGPFFEIKYGKDKFQRNSLYPLLMTVYFDKSIKVINKRRTYSSSYTNKSNSSPP</sequence>
<keyword evidence="2" id="KW-1185">Reference proteome</keyword>
<evidence type="ECO:0000313" key="1">
    <source>
        <dbReference type="EMBL" id="KJU84212.1"/>
    </source>
</evidence>
<dbReference type="AlphaFoldDB" id="A0A0F3GQV8"/>
<comment type="caution">
    <text evidence="1">The sequence shown here is derived from an EMBL/GenBank/DDBJ whole genome shotgun (WGS) entry which is preliminary data.</text>
</comment>
<accession>A0A0F3GQV8</accession>
<dbReference type="Proteomes" id="UP000033423">
    <property type="component" value="Unassembled WGS sequence"/>
</dbReference>
<gene>
    <name evidence="1" type="ORF">MBAV_003597</name>
</gene>